<feature type="region of interest" description="Disordered" evidence="1">
    <location>
        <begin position="1"/>
        <end position="54"/>
    </location>
</feature>
<dbReference type="AlphaFoldDB" id="A0A392R474"/>
<organism evidence="2 3">
    <name type="scientific">Trifolium medium</name>
    <dbReference type="NCBI Taxonomy" id="97028"/>
    <lineage>
        <taxon>Eukaryota</taxon>
        <taxon>Viridiplantae</taxon>
        <taxon>Streptophyta</taxon>
        <taxon>Embryophyta</taxon>
        <taxon>Tracheophyta</taxon>
        <taxon>Spermatophyta</taxon>
        <taxon>Magnoliopsida</taxon>
        <taxon>eudicotyledons</taxon>
        <taxon>Gunneridae</taxon>
        <taxon>Pentapetalae</taxon>
        <taxon>rosids</taxon>
        <taxon>fabids</taxon>
        <taxon>Fabales</taxon>
        <taxon>Fabaceae</taxon>
        <taxon>Papilionoideae</taxon>
        <taxon>50 kb inversion clade</taxon>
        <taxon>NPAAA clade</taxon>
        <taxon>Hologalegina</taxon>
        <taxon>IRL clade</taxon>
        <taxon>Trifolieae</taxon>
        <taxon>Trifolium</taxon>
    </lineage>
</organism>
<keyword evidence="3" id="KW-1185">Reference proteome</keyword>
<proteinExistence type="predicted"/>
<evidence type="ECO:0000256" key="1">
    <source>
        <dbReference type="SAM" id="MobiDB-lite"/>
    </source>
</evidence>
<evidence type="ECO:0000313" key="2">
    <source>
        <dbReference type="EMBL" id="MCI30902.1"/>
    </source>
</evidence>
<dbReference type="EMBL" id="LXQA010183010">
    <property type="protein sequence ID" value="MCI30902.1"/>
    <property type="molecule type" value="Genomic_DNA"/>
</dbReference>
<dbReference type="Proteomes" id="UP000265520">
    <property type="component" value="Unassembled WGS sequence"/>
</dbReference>
<protein>
    <submittedName>
        <fullName evidence="2">Uncharacterized protein</fullName>
    </submittedName>
</protein>
<sequence length="73" mass="7637">MNNTNGRTAAAPSPENDLEQSAAKEAPAAASTTPNGVQGGDARSLRTTKARGYISENRFGLEEQSGGGRWFLV</sequence>
<accession>A0A392R474</accession>
<comment type="caution">
    <text evidence="2">The sequence shown here is derived from an EMBL/GenBank/DDBJ whole genome shotgun (WGS) entry which is preliminary data.</text>
</comment>
<evidence type="ECO:0000313" key="3">
    <source>
        <dbReference type="Proteomes" id="UP000265520"/>
    </source>
</evidence>
<reference evidence="2 3" key="1">
    <citation type="journal article" date="2018" name="Front. Plant Sci.">
        <title>Red Clover (Trifolium pratense) and Zigzag Clover (T. medium) - A Picture of Genomic Similarities and Differences.</title>
        <authorList>
            <person name="Dluhosova J."/>
            <person name="Istvanek J."/>
            <person name="Nedelnik J."/>
            <person name="Repkova J."/>
        </authorList>
    </citation>
    <scope>NUCLEOTIDE SEQUENCE [LARGE SCALE GENOMIC DNA]</scope>
    <source>
        <strain evidence="3">cv. 10/8</strain>
        <tissue evidence="2">Leaf</tissue>
    </source>
</reference>
<name>A0A392R474_9FABA</name>